<accession>A0A2P4ZV89</accession>
<dbReference type="GeneID" id="29982213"/>
<evidence type="ECO:0000313" key="2">
    <source>
        <dbReference type="Proteomes" id="UP000054821"/>
    </source>
</evidence>
<evidence type="ECO:0000313" key="1">
    <source>
        <dbReference type="EMBL" id="PON28180.1"/>
    </source>
</evidence>
<reference evidence="1 2" key="1">
    <citation type="journal article" date="2016" name="Genome Announc.">
        <title>Draft Whole-Genome Sequence of Trichoderma gamsii T6085, a Promising Biocontrol Agent of Fusarium Head Blight on Wheat.</title>
        <authorList>
            <person name="Baroncelli R."/>
            <person name="Zapparata A."/>
            <person name="Piaggeschi G."/>
            <person name="Sarrocco S."/>
            <person name="Vannacci G."/>
        </authorList>
    </citation>
    <scope>NUCLEOTIDE SEQUENCE [LARGE SCALE GENOMIC DNA]</scope>
    <source>
        <strain evidence="1 2">T6085</strain>
    </source>
</reference>
<dbReference type="RefSeq" id="XP_018664485.1">
    <property type="nucleotide sequence ID" value="XM_018802130.1"/>
</dbReference>
<keyword evidence="2" id="KW-1185">Reference proteome</keyword>
<protein>
    <submittedName>
        <fullName evidence="1">Uncharacterized protein</fullName>
    </submittedName>
</protein>
<gene>
    <name evidence="1" type="ORF">TGAM01_v202674</name>
</gene>
<name>A0A2P4ZV89_9HYPO</name>
<comment type="caution">
    <text evidence="1">The sequence shown here is derived from an EMBL/GenBank/DDBJ whole genome shotgun (WGS) entry which is preliminary data.</text>
</comment>
<proteinExistence type="predicted"/>
<dbReference type="EMBL" id="JPDN02000007">
    <property type="protein sequence ID" value="PON28180.1"/>
    <property type="molecule type" value="Genomic_DNA"/>
</dbReference>
<dbReference type="AlphaFoldDB" id="A0A2P4ZV89"/>
<dbReference type="Proteomes" id="UP000054821">
    <property type="component" value="Unassembled WGS sequence"/>
</dbReference>
<sequence length="161" mass="16547">MSRGFLFFSPFHVASGGAWNGVESKKAAQQQLCVVVVRWFGGSKGLCAHPGMVQGLVDEAPMGGFGVICKLMSFNEAGAEAPKTPSDDPLGPAVGFRGASGGLVACSVSPELGGPGGRQTGGLLLVHGAQHPTNCLGDGGAQTVTSIRYHIERIKAMLRVL</sequence>
<organism evidence="1 2">
    <name type="scientific">Trichoderma gamsii</name>
    <dbReference type="NCBI Taxonomy" id="398673"/>
    <lineage>
        <taxon>Eukaryota</taxon>
        <taxon>Fungi</taxon>
        <taxon>Dikarya</taxon>
        <taxon>Ascomycota</taxon>
        <taxon>Pezizomycotina</taxon>
        <taxon>Sordariomycetes</taxon>
        <taxon>Hypocreomycetidae</taxon>
        <taxon>Hypocreales</taxon>
        <taxon>Hypocreaceae</taxon>
        <taxon>Trichoderma</taxon>
    </lineage>
</organism>